<dbReference type="EMBL" id="CABVGP010000002">
    <property type="protein sequence ID" value="VVJ21866.1"/>
    <property type="molecule type" value="Genomic_DNA"/>
</dbReference>
<dbReference type="PANTHER" id="PTHR43537:SF24">
    <property type="entry name" value="GLUCONATE OPERON TRANSCRIPTIONAL REPRESSOR"/>
    <property type="match status" value="1"/>
</dbReference>
<evidence type="ECO:0000259" key="4">
    <source>
        <dbReference type="PROSITE" id="PS50949"/>
    </source>
</evidence>
<sequence>MTATDPAAEFERIQVGSLVDEARRQIRRNILTGHLRPGERLRDSVLAEEMGVSRSPVREALRLLEQAGLVEKTNNRSYRIPAFAPEDVHELAALRAADEILAIRTIVTKRLPLDSLAAAIETMAAAGNDPTKGLAADAAFHAEVVRLSGLPRLVERYEVLIDQIRLVLRANEIETWQRTPSIAAAHQRLLDLMRAAVEGGDVAELVRVWEDHVLRGMAAPQVLDPL</sequence>
<evidence type="ECO:0000313" key="6">
    <source>
        <dbReference type="Proteomes" id="UP000399805"/>
    </source>
</evidence>
<dbReference type="PANTHER" id="PTHR43537">
    <property type="entry name" value="TRANSCRIPTIONAL REGULATOR, GNTR FAMILY"/>
    <property type="match status" value="1"/>
</dbReference>
<dbReference type="Pfam" id="PF00392">
    <property type="entry name" value="GntR"/>
    <property type="match status" value="1"/>
</dbReference>
<keyword evidence="3" id="KW-0804">Transcription</keyword>
<dbReference type="InterPro" id="IPR036388">
    <property type="entry name" value="WH-like_DNA-bd_sf"/>
</dbReference>
<dbReference type="SUPFAM" id="SSF46785">
    <property type="entry name" value="Winged helix' DNA-binding domain"/>
    <property type="match status" value="1"/>
</dbReference>
<dbReference type="CDD" id="cd07377">
    <property type="entry name" value="WHTH_GntR"/>
    <property type="match status" value="1"/>
</dbReference>
<organism evidence="5 6">
    <name type="scientific">Amycolatopsis camponoti</name>
    <dbReference type="NCBI Taxonomy" id="2606593"/>
    <lineage>
        <taxon>Bacteria</taxon>
        <taxon>Bacillati</taxon>
        <taxon>Actinomycetota</taxon>
        <taxon>Actinomycetes</taxon>
        <taxon>Pseudonocardiales</taxon>
        <taxon>Pseudonocardiaceae</taxon>
        <taxon>Amycolatopsis</taxon>
    </lineage>
</organism>
<dbReference type="AlphaFoldDB" id="A0A6I8M2V5"/>
<dbReference type="Proteomes" id="UP000399805">
    <property type="component" value="Unassembled WGS sequence"/>
</dbReference>
<protein>
    <recommendedName>
        <fullName evidence="4">HTH gntR-type domain-containing protein</fullName>
    </recommendedName>
</protein>
<dbReference type="Gene3D" id="1.20.120.530">
    <property type="entry name" value="GntR ligand-binding domain-like"/>
    <property type="match status" value="1"/>
</dbReference>
<evidence type="ECO:0000256" key="3">
    <source>
        <dbReference type="ARBA" id="ARBA00023163"/>
    </source>
</evidence>
<dbReference type="InterPro" id="IPR036390">
    <property type="entry name" value="WH_DNA-bd_sf"/>
</dbReference>
<dbReference type="GO" id="GO:0003700">
    <property type="term" value="F:DNA-binding transcription factor activity"/>
    <property type="evidence" value="ECO:0007669"/>
    <property type="project" value="InterPro"/>
</dbReference>
<dbReference type="Pfam" id="PF07729">
    <property type="entry name" value="FCD"/>
    <property type="match status" value="1"/>
</dbReference>
<dbReference type="SUPFAM" id="SSF48008">
    <property type="entry name" value="GntR ligand-binding domain-like"/>
    <property type="match status" value="1"/>
</dbReference>
<name>A0A6I8M2V5_9PSEU</name>
<dbReference type="RefSeq" id="WP_155546716.1">
    <property type="nucleotide sequence ID" value="NZ_CABVGP010000002.1"/>
</dbReference>
<dbReference type="PRINTS" id="PR00035">
    <property type="entry name" value="HTHGNTR"/>
</dbReference>
<dbReference type="InterPro" id="IPR000524">
    <property type="entry name" value="Tscrpt_reg_HTH_GntR"/>
</dbReference>
<keyword evidence="6" id="KW-1185">Reference proteome</keyword>
<reference evidence="5 6" key="1">
    <citation type="submission" date="2019-09" db="EMBL/GenBank/DDBJ databases">
        <authorList>
            <person name="Leyn A S."/>
        </authorList>
    </citation>
    <scope>NUCLEOTIDE SEQUENCE [LARGE SCALE GENOMIC DNA]</scope>
    <source>
        <strain evidence="5">AA231_1</strain>
    </source>
</reference>
<dbReference type="GO" id="GO:0003677">
    <property type="term" value="F:DNA binding"/>
    <property type="evidence" value="ECO:0007669"/>
    <property type="project" value="UniProtKB-KW"/>
</dbReference>
<dbReference type="SMART" id="SM00895">
    <property type="entry name" value="FCD"/>
    <property type="match status" value="1"/>
</dbReference>
<dbReference type="PROSITE" id="PS50949">
    <property type="entry name" value="HTH_GNTR"/>
    <property type="match status" value="1"/>
</dbReference>
<dbReference type="InterPro" id="IPR011711">
    <property type="entry name" value="GntR_C"/>
</dbReference>
<dbReference type="InterPro" id="IPR008920">
    <property type="entry name" value="TF_FadR/GntR_C"/>
</dbReference>
<keyword evidence="2" id="KW-0238">DNA-binding</keyword>
<proteinExistence type="predicted"/>
<evidence type="ECO:0000256" key="1">
    <source>
        <dbReference type="ARBA" id="ARBA00023015"/>
    </source>
</evidence>
<dbReference type="SMART" id="SM00345">
    <property type="entry name" value="HTH_GNTR"/>
    <property type="match status" value="1"/>
</dbReference>
<dbReference type="Gene3D" id="1.10.10.10">
    <property type="entry name" value="Winged helix-like DNA-binding domain superfamily/Winged helix DNA-binding domain"/>
    <property type="match status" value="1"/>
</dbReference>
<accession>A0A6I8M2V5</accession>
<gene>
    <name evidence="5" type="ORF">AA23TX_06880</name>
</gene>
<evidence type="ECO:0000256" key="2">
    <source>
        <dbReference type="ARBA" id="ARBA00023125"/>
    </source>
</evidence>
<keyword evidence="1" id="KW-0805">Transcription regulation</keyword>
<feature type="domain" description="HTH gntR-type" evidence="4">
    <location>
        <begin position="16"/>
        <end position="83"/>
    </location>
</feature>
<evidence type="ECO:0000313" key="5">
    <source>
        <dbReference type="EMBL" id="VVJ21866.1"/>
    </source>
</evidence>